<protein>
    <submittedName>
        <fullName evidence="1">Uncharacterized protein</fullName>
    </submittedName>
</protein>
<comment type="caution">
    <text evidence="1">The sequence shown here is derived from an EMBL/GenBank/DDBJ whole genome shotgun (WGS) entry which is preliminary data.</text>
</comment>
<name>A0AAE0VPL2_9BIVA</name>
<dbReference type="AlphaFoldDB" id="A0AAE0VPL2"/>
<dbReference type="Proteomes" id="UP001195483">
    <property type="component" value="Unassembled WGS sequence"/>
</dbReference>
<reference evidence="1" key="3">
    <citation type="submission" date="2023-05" db="EMBL/GenBank/DDBJ databases">
        <authorList>
            <person name="Smith C.H."/>
        </authorList>
    </citation>
    <scope>NUCLEOTIDE SEQUENCE</scope>
    <source>
        <strain evidence="1">CHS0354</strain>
        <tissue evidence="1">Mantle</tissue>
    </source>
</reference>
<reference evidence="1" key="1">
    <citation type="journal article" date="2021" name="Genome Biol. Evol.">
        <title>A High-Quality Reference Genome for a Parasitic Bivalve with Doubly Uniparental Inheritance (Bivalvia: Unionida).</title>
        <authorList>
            <person name="Smith C.H."/>
        </authorList>
    </citation>
    <scope>NUCLEOTIDE SEQUENCE</scope>
    <source>
        <strain evidence="1">CHS0354</strain>
    </source>
</reference>
<evidence type="ECO:0000313" key="1">
    <source>
        <dbReference type="EMBL" id="KAK3584370.1"/>
    </source>
</evidence>
<keyword evidence="2" id="KW-1185">Reference proteome</keyword>
<organism evidence="1 2">
    <name type="scientific">Potamilus streckersoni</name>
    <dbReference type="NCBI Taxonomy" id="2493646"/>
    <lineage>
        <taxon>Eukaryota</taxon>
        <taxon>Metazoa</taxon>
        <taxon>Spiralia</taxon>
        <taxon>Lophotrochozoa</taxon>
        <taxon>Mollusca</taxon>
        <taxon>Bivalvia</taxon>
        <taxon>Autobranchia</taxon>
        <taxon>Heteroconchia</taxon>
        <taxon>Palaeoheterodonta</taxon>
        <taxon>Unionida</taxon>
        <taxon>Unionoidea</taxon>
        <taxon>Unionidae</taxon>
        <taxon>Ambleminae</taxon>
        <taxon>Lampsilini</taxon>
        <taxon>Potamilus</taxon>
    </lineage>
</organism>
<sequence>MHNEAPVAFHIHVHATSCLLPVSGHGGRIRRPLPRPLAVASDGHGGQPGKVRLLRRLLRSSGMVATGRASACARPLAGSPRVMLPPCRRPAALRALLAAMSGWAGQPSTPLAALAWLAVMVMAAHGNSRCAAAALPGSPVSGHGAGQPWQERPRCAAAALPGSPVSGHGLASHGKSVRAALRPPCLARHNYTSEWLVFTDYANHTVKLDVVDCSVEYEAKQSRCLYDKVFFYDGTFFKSSLIVS</sequence>
<accession>A0AAE0VPL2</accession>
<reference evidence="1" key="2">
    <citation type="journal article" date="2021" name="Genome Biol. Evol.">
        <title>Developing a high-quality reference genome for a parasitic bivalve with doubly uniparental inheritance (Bivalvia: Unionida).</title>
        <authorList>
            <person name="Smith C.H."/>
        </authorList>
    </citation>
    <scope>NUCLEOTIDE SEQUENCE</scope>
    <source>
        <strain evidence="1">CHS0354</strain>
        <tissue evidence="1">Mantle</tissue>
    </source>
</reference>
<gene>
    <name evidence="1" type="ORF">CHS0354_001294</name>
</gene>
<proteinExistence type="predicted"/>
<evidence type="ECO:0000313" key="2">
    <source>
        <dbReference type="Proteomes" id="UP001195483"/>
    </source>
</evidence>
<dbReference type="EMBL" id="JAEAOA010000129">
    <property type="protein sequence ID" value="KAK3584370.1"/>
    <property type="molecule type" value="Genomic_DNA"/>
</dbReference>